<gene>
    <name evidence="2" type="ORF">KACC15558_06900</name>
</gene>
<organism evidence="2 3">
    <name type="scientific">Brevibacterium ammoniilyticum</name>
    <dbReference type="NCBI Taxonomy" id="1046555"/>
    <lineage>
        <taxon>Bacteria</taxon>
        <taxon>Bacillati</taxon>
        <taxon>Actinomycetota</taxon>
        <taxon>Actinomycetes</taxon>
        <taxon>Micrococcales</taxon>
        <taxon>Brevibacteriaceae</taxon>
        <taxon>Brevibacterium</taxon>
    </lineage>
</organism>
<evidence type="ECO:0000259" key="1">
    <source>
        <dbReference type="SMART" id="SM00858"/>
    </source>
</evidence>
<accession>A0ABP9U2Z6</accession>
<dbReference type="Pfam" id="PF08666">
    <property type="entry name" value="SAF"/>
    <property type="match status" value="1"/>
</dbReference>
<dbReference type="Proteomes" id="UP001498935">
    <property type="component" value="Unassembled WGS sequence"/>
</dbReference>
<proteinExistence type="predicted"/>
<dbReference type="EMBL" id="BAABNP010000002">
    <property type="protein sequence ID" value="GAA5339650.1"/>
    <property type="molecule type" value="Genomic_DNA"/>
</dbReference>
<sequence length="221" mass="23057">MPSTVWVAHAQSMKLLDRLTARAAGGPLSLRVRPRRLLAAVCIALACALLAWQLTPSQGDTPVVVAAADLAPGTQLTAADLALVDYPRDFVPSKSFTAVDDALDKRTSAGVSKGSPLTRAAVLDQQALPDGTTDLIMPVRLADDESAGLLAPGQRIRLFSSLPEGGSEVVVDEVTIARIIEKENGVTAESGQLVSVILSPDDAGRIAEFAGLPISFAILPQ</sequence>
<evidence type="ECO:0000313" key="3">
    <source>
        <dbReference type="Proteomes" id="UP001498935"/>
    </source>
</evidence>
<feature type="domain" description="SAF" evidence="1">
    <location>
        <begin position="61"/>
        <end position="123"/>
    </location>
</feature>
<dbReference type="CDD" id="cd11614">
    <property type="entry name" value="SAF_CpaB_FlgA_like"/>
    <property type="match status" value="1"/>
</dbReference>
<name>A0ABP9U2Z6_9MICO</name>
<dbReference type="SMART" id="SM00858">
    <property type="entry name" value="SAF"/>
    <property type="match status" value="1"/>
</dbReference>
<evidence type="ECO:0000313" key="2">
    <source>
        <dbReference type="EMBL" id="GAA5339650.1"/>
    </source>
</evidence>
<comment type="caution">
    <text evidence="2">The sequence shown here is derived from an EMBL/GenBank/DDBJ whole genome shotgun (WGS) entry which is preliminary data.</text>
</comment>
<protein>
    <recommendedName>
        <fullName evidence="1">SAF domain-containing protein</fullName>
    </recommendedName>
</protein>
<dbReference type="Gene3D" id="3.90.1210.10">
    <property type="entry name" value="Antifreeze-like/N-acetylneuraminic acid synthase C-terminal domain"/>
    <property type="match status" value="1"/>
</dbReference>
<reference evidence="2 3" key="1">
    <citation type="submission" date="2024-02" db="EMBL/GenBank/DDBJ databases">
        <title>Characterization of antibiotic resistant novel bacterial strains and their environmental applications.</title>
        <authorList>
            <person name="Manzoor S."/>
            <person name="Abbas S."/>
            <person name="Arshad M."/>
            <person name="Li W.J."/>
            <person name="Ahmed I."/>
        </authorList>
    </citation>
    <scope>NUCLEOTIDE SEQUENCE [LARGE SCALE GENOMIC DNA]</scope>
    <source>
        <strain evidence="2 3">KACC 15558</strain>
    </source>
</reference>
<keyword evidence="3" id="KW-1185">Reference proteome</keyword>
<dbReference type="InterPro" id="IPR013974">
    <property type="entry name" value="SAF"/>
</dbReference>